<proteinExistence type="predicted"/>
<evidence type="ECO:0000313" key="3">
    <source>
        <dbReference type="Proteomes" id="UP000182360"/>
    </source>
</evidence>
<dbReference type="Pfam" id="PF10016">
    <property type="entry name" value="DUF2259"/>
    <property type="match status" value="1"/>
</dbReference>
<sequence length="234" mass="26486">MKKTFVCGLIMILGLTALSAGDVATFVDKGFSEDGKYYVFGQYGKTDKKFQGWAELYQVDIAANDYTDNGVFKTKPSAVTADKNGRDVFEALEGKSFYYFKDLKCEPANLDHVLYILDDVNKTGTDEIVFKDFRSADLDNADVYHIRLYPTVNGSGKNARSSFYIMLEKRDANGEVIMSRKIGNPGINRKGVTNYKIERIFCDKSERNLIFVIEKMMEDDTGTSIRYMIEAAQF</sequence>
<dbReference type="EMBL" id="FOFU01000003">
    <property type="protein sequence ID" value="SEQ29195.1"/>
    <property type="molecule type" value="Genomic_DNA"/>
</dbReference>
<evidence type="ECO:0000256" key="1">
    <source>
        <dbReference type="SAM" id="SignalP"/>
    </source>
</evidence>
<name>A0A1H9EU67_9SPIR</name>
<organism evidence="2 3">
    <name type="scientific">Treponema bryantii</name>
    <dbReference type="NCBI Taxonomy" id="163"/>
    <lineage>
        <taxon>Bacteria</taxon>
        <taxon>Pseudomonadati</taxon>
        <taxon>Spirochaetota</taxon>
        <taxon>Spirochaetia</taxon>
        <taxon>Spirochaetales</taxon>
        <taxon>Treponemataceae</taxon>
        <taxon>Treponema</taxon>
    </lineage>
</organism>
<accession>A0A1H9EU67</accession>
<keyword evidence="3" id="KW-1185">Reference proteome</keyword>
<keyword evidence="1" id="KW-0732">Signal</keyword>
<evidence type="ECO:0000313" key="2">
    <source>
        <dbReference type="EMBL" id="SEQ29195.1"/>
    </source>
</evidence>
<dbReference type="Proteomes" id="UP000182360">
    <property type="component" value="Unassembled WGS sequence"/>
</dbReference>
<dbReference type="eggNOG" id="COG5497">
    <property type="taxonomic scope" value="Bacteria"/>
</dbReference>
<feature type="chain" id="PRO_5010256690" evidence="1">
    <location>
        <begin position="20"/>
        <end position="234"/>
    </location>
</feature>
<gene>
    <name evidence="2" type="ORF">SAMN04487977_103280</name>
</gene>
<dbReference type="InterPro" id="IPR018725">
    <property type="entry name" value="DUF2259_secreted"/>
</dbReference>
<reference evidence="2 3" key="1">
    <citation type="submission" date="2016-10" db="EMBL/GenBank/DDBJ databases">
        <authorList>
            <person name="de Groot N.N."/>
        </authorList>
    </citation>
    <scope>NUCLEOTIDE SEQUENCE [LARGE SCALE GENOMIC DNA]</scope>
    <source>
        <strain evidence="2 3">B25</strain>
    </source>
</reference>
<feature type="signal peptide" evidence="1">
    <location>
        <begin position="1"/>
        <end position="19"/>
    </location>
</feature>
<dbReference type="OrthoDB" id="359290at2"/>
<dbReference type="AlphaFoldDB" id="A0A1H9EU67"/>
<dbReference type="RefSeq" id="WP_074642537.1">
    <property type="nucleotide sequence ID" value="NZ_AP025286.1"/>
</dbReference>
<protein>
    <submittedName>
        <fullName evidence="2">Predicted secreted protein</fullName>
    </submittedName>
</protein>
<dbReference type="STRING" id="163.SAMN04487775_11611"/>